<sequence length="66" mass="7567">MILKGSVRPGNYTGMAAALVEDELKRHPRVSVETIDPVHRRHLAVRQSIERTAKRWNVESAFLSRE</sequence>
<protein>
    <submittedName>
        <fullName evidence="1">Uncharacterized protein</fullName>
    </submittedName>
</protein>
<keyword evidence="2" id="KW-1185">Reference proteome</keyword>
<dbReference type="EMBL" id="OX365700">
    <property type="protein sequence ID" value="CAI4029629.1"/>
    <property type="molecule type" value="Genomic_DNA"/>
</dbReference>
<evidence type="ECO:0000313" key="1">
    <source>
        <dbReference type="EMBL" id="CAI4029629.1"/>
    </source>
</evidence>
<reference evidence="1" key="1">
    <citation type="submission" date="2022-10" db="EMBL/GenBank/DDBJ databases">
        <authorList>
            <person name="Koch H."/>
        </authorList>
    </citation>
    <scope>NUCLEOTIDE SEQUENCE</scope>
    <source>
        <strain evidence="1">DNF</strain>
    </source>
</reference>
<evidence type="ECO:0000313" key="2">
    <source>
        <dbReference type="Proteomes" id="UP001179121"/>
    </source>
</evidence>
<proteinExistence type="predicted"/>
<dbReference type="AlphaFoldDB" id="A0AA86K4K7"/>
<dbReference type="KEGG" id="nti:DNFV4_00047"/>
<organism evidence="1 2">
    <name type="scientific">Nitrospira tepida</name>
    <dbReference type="NCBI Taxonomy" id="2973512"/>
    <lineage>
        <taxon>Bacteria</taxon>
        <taxon>Pseudomonadati</taxon>
        <taxon>Nitrospirota</taxon>
        <taxon>Nitrospiria</taxon>
        <taxon>Nitrospirales</taxon>
        <taxon>Nitrospiraceae</taxon>
        <taxon>Nitrospira</taxon>
    </lineage>
</organism>
<name>A0AA86K4K7_9BACT</name>
<accession>A0AA86K4K7</accession>
<dbReference type="Proteomes" id="UP001179121">
    <property type="component" value="Chromosome"/>
</dbReference>
<gene>
    <name evidence="1" type="ORF">DNFV4_00047</name>
</gene>